<dbReference type="SMART" id="SM00857">
    <property type="entry name" value="Resolvase"/>
    <property type="match status" value="1"/>
</dbReference>
<dbReference type="InterPro" id="IPR036162">
    <property type="entry name" value="Resolvase-like_N_sf"/>
</dbReference>
<feature type="compositionally biased region" description="Polar residues" evidence="2">
    <location>
        <begin position="681"/>
        <end position="692"/>
    </location>
</feature>
<sequence length="692" mass="78115">MSDKIKPAHVSRKAILYVRQSSTYQVVSNTESKRLQYAMRQRLESLGWSDIEVIDEDLGQSASGSITRSGFERLVADVCMGEVGAVAARELSRFARNSREWQQLIEVCRVVDTVLVDHEQVYSPRVSNDRLLLGLKGSLNEYELDLLRQRSLEARYEKARRGELVITACGGFLKTPDQRIEKDPDKRVQQRIELVFKKFFELGSARQVMLWFIEQEIKMPKRNARGELSWKTPRNSTILNILRNPCYAGAYAFGKTEHGNRYENGKAKKSSRRKPMSEWVSLIKDHHEGYISWEDFQRIEAMVAENVRGYEAKGAVKRGPALLTGLFRCGRCGRKLTVAYSGGGKNRFVRYSCLRGNMDTGEPKCIAFGGIPVDAAVSREILRVLQPAALEASVLAKEQFSQQADAVLSALHRDLQAAQYESARAQKQFDAADPENRLVADELERRWNHALMEVDRIKQRIVEEESATPAKSDITADDFKDLASSIELIWQDEGSSERLKKRIIRTLIREIVVDLNEVAGEINLVIHWQGGIHTELSVPRRKRGKATVTAPDTIEAVRVLSRVCTDQHIAGVLNRNGLRTGRGNRFTKERITSLRNYHGISILCPEEKQKNGWMTLSEAADHLVISAKTLRIAVEAGKISACHPLPDGPWVLNRSDLATDQARVVCDQARRNRGRRAAGPNSKQQNLDFSDL</sequence>
<dbReference type="Gene3D" id="3.90.1750.20">
    <property type="entry name" value="Putative Large Serine Recombinase, Chain B, Domain 2"/>
    <property type="match status" value="1"/>
</dbReference>
<dbReference type="InterPro" id="IPR025827">
    <property type="entry name" value="Zn_ribbon_recom_dom"/>
</dbReference>
<dbReference type="Pfam" id="PF07508">
    <property type="entry name" value="Recombinase"/>
    <property type="match status" value="1"/>
</dbReference>
<dbReference type="Pfam" id="PF13408">
    <property type="entry name" value="Zn_ribbon_recom"/>
    <property type="match status" value="1"/>
</dbReference>
<dbReference type="AlphaFoldDB" id="A0A5C6DSV5"/>
<dbReference type="InterPro" id="IPR050639">
    <property type="entry name" value="SSR_resolvase"/>
</dbReference>
<gene>
    <name evidence="5" type="ORF">Poly41_26080</name>
</gene>
<reference evidence="5 6" key="1">
    <citation type="submission" date="2019-02" db="EMBL/GenBank/DDBJ databases">
        <title>Deep-cultivation of Planctomycetes and their phenomic and genomic characterization uncovers novel biology.</title>
        <authorList>
            <person name="Wiegand S."/>
            <person name="Jogler M."/>
            <person name="Boedeker C."/>
            <person name="Pinto D."/>
            <person name="Vollmers J."/>
            <person name="Rivas-Marin E."/>
            <person name="Kohn T."/>
            <person name="Peeters S.H."/>
            <person name="Heuer A."/>
            <person name="Rast P."/>
            <person name="Oberbeckmann S."/>
            <person name="Bunk B."/>
            <person name="Jeske O."/>
            <person name="Meyerdierks A."/>
            <person name="Storesund J.E."/>
            <person name="Kallscheuer N."/>
            <person name="Luecker S."/>
            <person name="Lage O.M."/>
            <person name="Pohl T."/>
            <person name="Merkel B.J."/>
            <person name="Hornburger P."/>
            <person name="Mueller R.-W."/>
            <person name="Bruemmer F."/>
            <person name="Labrenz M."/>
            <person name="Spormann A.M."/>
            <person name="Op Den Camp H."/>
            <person name="Overmann J."/>
            <person name="Amann R."/>
            <person name="Jetten M.S.M."/>
            <person name="Mascher T."/>
            <person name="Medema M.H."/>
            <person name="Devos D.P."/>
            <person name="Kaster A.-K."/>
            <person name="Ovreas L."/>
            <person name="Rohde M."/>
            <person name="Galperin M.Y."/>
            <person name="Jogler C."/>
        </authorList>
    </citation>
    <scope>NUCLEOTIDE SEQUENCE [LARGE SCALE GENOMIC DNA]</scope>
    <source>
        <strain evidence="5 6">Poly41</strain>
    </source>
</reference>
<dbReference type="InterPro" id="IPR011109">
    <property type="entry name" value="DNA_bind_recombinase_dom"/>
</dbReference>
<feature type="domain" description="Resolvase/invertase-type recombinase catalytic" evidence="3">
    <location>
        <begin position="13"/>
        <end position="162"/>
    </location>
</feature>
<dbReference type="SUPFAM" id="SSF53041">
    <property type="entry name" value="Resolvase-like"/>
    <property type="match status" value="1"/>
</dbReference>
<dbReference type="PROSITE" id="PS51736">
    <property type="entry name" value="RECOMBINASES_3"/>
    <property type="match status" value="1"/>
</dbReference>
<dbReference type="PANTHER" id="PTHR30461">
    <property type="entry name" value="DNA-INVERTASE FROM LAMBDOID PROPHAGE"/>
    <property type="match status" value="1"/>
</dbReference>
<feature type="domain" description="Recombinase" evidence="4">
    <location>
        <begin position="169"/>
        <end position="309"/>
    </location>
</feature>
<evidence type="ECO:0000313" key="5">
    <source>
        <dbReference type="EMBL" id="TWU39752.1"/>
    </source>
</evidence>
<dbReference type="PROSITE" id="PS51737">
    <property type="entry name" value="RECOMBINASE_DNA_BIND"/>
    <property type="match status" value="1"/>
</dbReference>
<name>A0A5C6DSV5_9BACT</name>
<dbReference type="Gene3D" id="3.40.50.1390">
    <property type="entry name" value="Resolvase, N-terminal catalytic domain"/>
    <property type="match status" value="1"/>
</dbReference>
<dbReference type="Pfam" id="PF00239">
    <property type="entry name" value="Resolvase"/>
    <property type="match status" value="1"/>
</dbReference>
<evidence type="ECO:0000313" key="6">
    <source>
        <dbReference type="Proteomes" id="UP000319143"/>
    </source>
</evidence>
<keyword evidence="1" id="KW-0175">Coiled coil</keyword>
<keyword evidence="6" id="KW-1185">Reference proteome</keyword>
<dbReference type="Proteomes" id="UP000319143">
    <property type="component" value="Unassembled WGS sequence"/>
</dbReference>
<dbReference type="GO" id="GO:0000150">
    <property type="term" value="F:DNA strand exchange activity"/>
    <property type="evidence" value="ECO:0007669"/>
    <property type="project" value="InterPro"/>
</dbReference>
<dbReference type="PANTHER" id="PTHR30461:SF23">
    <property type="entry name" value="DNA RECOMBINASE-RELATED"/>
    <property type="match status" value="1"/>
</dbReference>
<dbReference type="InterPro" id="IPR006119">
    <property type="entry name" value="Resolv_N"/>
</dbReference>
<dbReference type="EMBL" id="SJPV01000003">
    <property type="protein sequence ID" value="TWU39752.1"/>
    <property type="molecule type" value="Genomic_DNA"/>
</dbReference>
<feature type="coiled-coil region" evidence="1">
    <location>
        <begin position="408"/>
        <end position="460"/>
    </location>
</feature>
<evidence type="ECO:0000259" key="4">
    <source>
        <dbReference type="PROSITE" id="PS51737"/>
    </source>
</evidence>
<evidence type="ECO:0000256" key="2">
    <source>
        <dbReference type="SAM" id="MobiDB-lite"/>
    </source>
</evidence>
<proteinExistence type="predicted"/>
<dbReference type="CDD" id="cd00338">
    <property type="entry name" value="Ser_Recombinase"/>
    <property type="match status" value="1"/>
</dbReference>
<evidence type="ECO:0000256" key="1">
    <source>
        <dbReference type="SAM" id="Coils"/>
    </source>
</evidence>
<accession>A0A5C6DSV5</accession>
<dbReference type="RefSeq" id="WP_197231255.1">
    <property type="nucleotide sequence ID" value="NZ_SJPV01000003.1"/>
</dbReference>
<evidence type="ECO:0000259" key="3">
    <source>
        <dbReference type="PROSITE" id="PS51736"/>
    </source>
</evidence>
<organism evidence="5 6">
    <name type="scientific">Novipirellula artificiosorum</name>
    <dbReference type="NCBI Taxonomy" id="2528016"/>
    <lineage>
        <taxon>Bacteria</taxon>
        <taxon>Pseudomonadati</taxon>
        <taxon>Planctomycetota</taxon>
        <taxon>Planctomycetia</taxon>
        <taxon>Pirellulales</taxon>
        <taxon>Pirellulaceae</taxon>
        <taxon>Novipirellula</taxon>
    </lineage>
</organism>
<feature type="region of interest" description="Disordered" evidence="2">
    <location>
        <begin position="670"/>
        <end position="692"/>
    </location>
</feature>
<dbReference type="InterPro" id="IPR038109">
    <property type="entry name" value="DNA_bind_recomb_sf"/>
</dbReference>
<dbReference type="GO" id="GO:0003677">
    <property type="term" value="F:DNA binding"/>
    <property type="evidence" value="ECO:0007669"/>
    <property type="project" value="InterPro"/>
</dbReference>
<protein>
    <submittedName>
        <fullName evidence="5">Recombinase</fullName>
    </submittedName>
</protein>
<comment type="caution">
    <text evidence="5">The sequence shown here is derived from an EMBL/GenBank/DDBJ whole genome shotgun (WGS) entry which is preliminary data.</text>
</comment>